<name>A0AA39PXX2_9AGAR</name>
<organism evidence="1 2">
    <name type="scientific">Armillaria luteobubalina</name>
    <dbReference type="NCBI Taxonomy" id="153913"/>
    <lineage>
        <taxon>Eukaryota</taxon>
        <taxon>Fungi</taxon>
        <taxon>Dikarya</taxon>
        <taxon>Basidiomycota</taxon>
        <taxon>Agaricomycotina</taxon>
        <taxon>Agaricomycetes</taxon>
        <taxon>Agaricomycetidae</taxon>
        <taxon>Agaricales</taxon>
        <taxon>Marasmiineae</taxon>
        <taxon>Physalacriaceae</taxon>
        <taxon>Armillaria</taxon>
    </lineage>
</organism>
<reference evidence="1" key="1">
    <citation type="submission" date="2023-06" db="EMBL/GenBank/DDBJ databases">
        <authorList>
            <consortium name="Lawrence Berkeley National Laboratory"/>
            <person name="Ahrendt S."/>
            <person name="Sahu N."/>
            <person name="Indic B."/>
            <person name="Wong-Bajracharya J."/>
            <person name="Merenyi Z."/>
            <person name="Ke H.-M."/>
            <person name="Monk M."/>
            <person name="Kocsube S."/>
            <person name="Drula E."/>
            <person name="Lipzen A."/>
            <person name="Balint B."/>
            <person name="Henrissat B."/>
            <person name="Andreopoulos B."/>
            <person name="Martin F.M."/>
            <person name="Harder C.B."/>
            <person name="Rigling D."/>
            <person name="Ford K.L."/>
            <person name="Foster G.D."/>
            <person name="Pangilinan J."/>
            <person name="Papanicolaou A."/>
            <person name="Barry K."/>
            <person name="LaButti K."/>
            <person name="Viragh M."/>
            <person name="Koriabine M."/>
            <person name="Yan M."/>
            <person name="Riley R."/>
            <person name="Champramary S."/>
            <person name="Plett K.L."/>
            <person name="Tsai I.J."/>
            <person name="Slot J."/>
            <person name="Sipos G."/>
            <person name="Plett J."/>
            <person name="Nagy L.G."/>
            <person name="Grigoriev I.V."/>
        </authorList>
    </citation>
    <scope>NUCLEOTIDE SEQUENCE</scope>
    <source>
        <strain evidence="1">HWK02</strain>
    </source>
</reference>
<sequence length="736" mass="84455">MQTSRSGDKRGREQTITGIFPTKDVKEQGRQAFVKPIHPSMKDVKRIGRPYRTMSLVRYAVYFRCLSAAVLPHTDERHNISVRELFSAQVGRALSQSLEIFVTEPDTEYYTELATRTLHAVPPWRKPKTINAPCGAQFACVTRILLLWYYSDPLLVIPTALRPFDSLYGTILDDLDMFVVTPNANMVMPHPPLGNREVYMCKNYRYGFDDPLQWPQAFVPDYPHYACLRWCTPEVNDPLRPLYLGVTEYDWQEIDDFAIVTSLGRMRWSTFRRLQAGCKAVIETVAGIECSAVVTANMRSHIIMLERLLAHLSDLLMSYQRMRLCHAETQRVARELHALVQYMTLYKPLMEAPESDAPPMPVDDGLVGAFSNDATTVQSFFKAGIPVWRVISIKELPGVHVDKVCEFSNSPHPEEPSRLHLPTIFTGLSRDPAKYKKIHEFVTHSMCWVDLFALSSPIVKYRADMPLIKANTTKSRYSPYQKKQKIQSGASNHLQDLQHQLLPPIIEPWHLALLAVDTNPARCHSCGRPSPENKKAIPWENQYAFPRPDIIATLNTEQKNGGQFLGWGFCMVILLAEQQLRRDEQSFMEELPLHTDNAASSAFWRGKNYEALRQEECQEILWELAEVNFRCSNEQNLPIMRCFPDGDHLPGQLDIGAANYGLGDLLWLRRAPYIFAMKKAMRTWEDMPPSLLSEVRTAGWTEKEFLSVEETVANYYCDTFWQYFGRAPVLPRQLMH</sequence>
<evidence type="ECO:0000313" key="1">
    <source>
        <dbReference type="EMBL" id="KAK0492035.1"/>
    </source>
</evidence>
<comment type="caution">
    <text evidence="1">The sequence shown here is derived from an EMBL/GenBank/DDBJ whole genome shotgun (WGS) entry which is preliminary data.</text>
</comment>
<accession>A0AA39PXX2</accession>
<keyword evidence="2" id="KW-1185">Reference proteome</keyword>
<dbReference type="EMBL" id="JAUEPU010000032">
    <property type="protein sequence ID" value="KAK0492035.1"/>
    <property type="molecule type" value="Genomic_DNA"/>
</dbReference>
<gene>
    <name evidence="1" type="ORF">EDD18DRAFT_1109438</name>
</gene>
<evidence type="ECO:0000313" key="2">
    <source>
        <dbReference type="Proteomes" id="UP001175228"/>
    </source>
</evidence>
<dbReference type="Proteomes" id="UP001175228">
    <property type="component" value="Unassembled WGS sequence"/>
</dbReference>
<protein>
    <submittedName>
        <fullName evidence="1">Uncharacterized protein</fullName>
    </submittedName>
</protein>
<proteinExistence type="predicted"/>
<dbReference type="AlphaFoldDB" id="A0AA39PXX2"/>